<dbReference type="Proteomes" id="UP001596500">
    <property type="component" value="Unassembled WGS sequence"/>
</dbReference>
<dbReference type="InterPro" id="IPR006528">
    <property type="entry name" value="Phage_head_morphogenesis_dom"/>
</dbReference>
<dbReference type="Pfam" id="PF04233">
    <property type="entry name" value="Phage_Mu_F"/>
    <property type="match status" value="1"/>
</dbReference>
<dbReference type="NCBIfam" id="TIGR01641">
    <property type="entry name" value="phageSPP1_gp7"/>
    <property type="match status" value="1"/>
</dbReference>
<evidence type="ECO:0000259" key="1">
    <source>
        <dbReference type="Pfam" id="PF04233"/>
    </source>
</evidence>
<proteinExistence type="predicted"/>
<sequence>MIKQAVLAPIDKLTLIDRLQRNRKRIIAEIKHQLAQEGLILGDSYEEMAQRMKKVLEQDANKSRTIARTEGHRVRNKGKVESTKKAAELGLNMVKVWDATLDKRTRPAHRRLDGTIVGVDEDFVSQFGGRGPAPGLMKTARDDINCPCIFRLQLVGEPQERLIRGEGVEEYLTYGEWEKKRGYKRF</sequence>
<evidence type="ECO:0000313" key="2">
    <source>
        <dbReference type="EMBL" id="MFC7442990.1"/>
    </source>
</evidence>
<name>A0ABW2RPK0_9BACL</name>
<organism evidence="2 3">
    <name type="scientific">Laceyella putida</name>
    <dbReference type="NCBI Taxonomy" id="110101"/>
    <lineage>
        <taxon>Bacteria</taxon>
        <taxon>Bacillati</taxon>
        <taxon>Bacillota</taxon>
        <taxon>Bacilli</taxon>
        <taxon>Bacillales</taxon>
        <taxon>Thermoactinomycetaceae</taxon>
        <taxon>Laceyella</taxon>
    </lineage>
</organism>
<protein>
    <submittedName>
        <fullName evidence="2">Phage minor head protein</fullName>
    </submittedName>
</protein>
<gene>
    <name evidence="2" type="ORF">ACFQNG_18130</name>
</gene>
<feature type="domain" description="Phage head morphogenesis" evidence="1">
    <location>
        <begin position="32"/>
        <end position="149"/>
    </location>
</feature>
<dbReference type="EMBL" id="JBHTBW010000067">
    <property type="protein sequence ID" value="MFC7442990.1"/>
    <property type="molecule type" value="Genomic_DNA"/>
</dbReference>
<reference evidence="3" key="1">
    <citation type="journal article" date="2019" name="Int. J. Syst. Evol. Microbiol.">
        <title>The Global Catalogue of Microorganisms (GCM) 10K type strain sequencing project: providing services to taxonomists for standard genome sequencing and annotation.</title>
        <authorList>
            <consortium name="The Broad Institute Genomics Platform"/>
            <consortium name="The Broad Institute Genome Sequencing Center for Infectious Disease"/>
            <person name="Wu L."/>
            <person name="Ma J."/>
        </authorList>
    </citation>
    <scope>NUCLEOTIDE SEQUENCE [LARGE SCALE GENOMIC DNA]</scope>
    <source>
        <strain evidence="3">CGMCC 1.12942</strain>
    </source>
</reference>
<keyword evidence="3" id="KW-1185">Reference proteome</keyword>
<comment type="caution">
    <text evidence="2">The sequence shown here is derived from an EMBL/GenBank/DDBJ whole genome shotgun (WGS) entry which is preliminary data.</text>
</comment>
<evidence type="ECO:0000313" key="3">
    <source>
        <dbReference type="Proteomes" id="UP001596500"/>
    </source>
</evidence>
<accession>A0ABW2RPK0</accession>
<dbReference type="RefSeq" id="WP_379867254.1">
    <property type="nucleotide sequence ID" value="NZ_JBHTBW010000067.1"/>
</dbReference>